<evidence type="ECO:0000313" key="6">
    <source>
        <dbReference type="EMBL" id="SDO61338.1"/>
    </source>
</evidence>
<dbReference type="Proteomes" id="UP000199004">
    <property type="component" value="Unassembled WGS sequence"/>
</dbReference>
<evidence type="ECO:0000256" key="4">
    <source>
        <dbReference type="SAM" id="Phobius"/>
    </source>
</evidence>
<dbReference type="InterPro" id="IPR029044">
    <property type="entry name" value="Nucleotide-diphossugar_trans"/>
</dbReference>
<comment type="similarity">
    <text evidence="1">Belongs to the glycosyltransferase 2 family.</text>
</comment>
<feature type="transmembrane region" description="Helical" evidence="4">
    <location>
        <begin position="467"/>
        <end position="486"/>
    </location>
</feature>
<evidence type="ECO:0000259" key="5">
    <source>
        <dbReference type="Pfam" id="PF00535"/>
    </source>
</evidence>
<dbReference type="CDD" id="cd06423">
    <property type="entry name" value="CESA_like"/>
    <property type="match status" value="1"/>
</dbReference>
<dbReference type="RefSeq" id="WP_245715416.1">
    <property type="nucleotide sequence ID" value="NZ_BKAE01000016.1"/>
</dbReference>
<evidence type="ECO:0000256" key="3">
    <source>
        <dbReference type="ARBA" id="ARBA00022679"/>
    </source>
</evidence>
<gene>
    <name evidence="6" type="ORF">SAMN05192576_0135</name>
</gene>
<dbReference type="InterPro" id="IPR001173">
    <property type="entry name" value="Glyco_trans_2-like"/>
</dbReference>
<keyword evidence="4" id="KW-0812">Transmembrane</keyword>
<dbReference type="Gene3D" id="3.90.550.10">
    <property type="entry name" value="Spore Coat Polysaccharide Biosynthesis Protein SpsA, Chain A"/>
    <property type="match status" value="1"/>
</dbReference>
<dbReference type="PANTHER" id="PTHR43630:SF1">
    <property type="entry name" value="POLY-BETA-1,6-N-ACETYL-D-GLUCOSAMINE SYNTHASE"/>
    <property type="match status" value="1"/>
</dbReference>
<evidence type="ECO:0000256" key="2">
    <source>
        <dbReference type="ARBA" id="ARBA00022676"/>
    </source>
</evidence>
<dbReference type="SUPFAM" id="SSF53448">
    <property type="entry name" value="Nucleotide-diphospho-sugar transferases"/>
    <property type="match status" value="1"/>
</dbReference>
<feature type="transmembrane region" description="Helical" evidence="4">
    <location>
        <begin position="331"/>
        <end position="354"/>
    </location>
</feature>
<protein>
    <submittedName>
        <fullName evidence="6">Glycosyltransferase, catalytic subunit of cellulose synthase and poly-beta-1,6-N-acetylglucosamine synthase</fullName>
    </submittedName>
</protein>
<dbReference type="GO" id="GO:0016757">
    <property type="term" value="F:glycosyltransferase activity"/>
    <property type="evidence" value="ECO:0007669"/>
    <property type="project" value="UniProtKB-KW"/>
</dbReference>
<keyword evidence="4" id="KW-0472">Membrane</keyword>
<proteinExistence type="inferred from homology"/>
<feature type="domain" description="Glycosyltransferase 2-like" evidence="5">
    <location>
        <begin position="58"/>
        <end position="237"/>
    </location>
</feature>
<sequence>MNAYIEGQGTPQQPIAGAVPAADDGYVRVPDPNLAAYAPNFLDAVEELPTYRPTVGCVIPAYNEGETISGVLDSLLQQTRLPDTVHVIINNTTDDSVEVASHYAGPHTRMTPSGEQSTVIYVHDIGKNPDKKVGALNYGYSLVEHMDFLLGVDGDTTPEPDAIQNLIDEAASDDRIGGISAIYSIDDSALDGPMAKFLIAGQRAQFSAFNMQNLLKGRNMAVLGGQFSIFSTQALRDVMRDSHQRTPWVKDSEVEDSLLSLQIKSAGYLTKISARARAHVGGMNTLRSLDAQQVKWNFGAIDLMWPGQRGDTKGQPFHPNLRLRWFEHMSMVVNIVTRFMFALLLAGSLSISAFEFSPWWLIPPASAILLNFRVARSMEFANRRDYLFAMLLFPAELYMWVRMGHFVRAWLKFFSKQQTDNWAAQAKAERGKGTAWLYPFVAVAVIFVVAGVAWVQVPIATQSDLLAVGWPILGVITVLQTAWMIIKGSKRYRGFKA</sequence>
<dbReference type="PANTHER" id="PTHR43630">
    <property type="entry name" value="POLY-BETA-1,6-N-ACETYL-D-GLUCOSAMINE SYNTHASE"/>
    <property type="match status" value="1"/>
</dbReference>
<accession>A0A1H0KZF3</accession>
<feature type="transmembrane region" description="Helical" evidence="4">
    <location>
        <begin position="435"/>
        <end position="455"/>
    </location>
</feature>
<keyword evidence="2" id="KW-0328">Glycosyltransferase</keyword>
<dbReference type="AlphaFoldDB" id="A0A1H0KZF3"/>
<keyword evidence="4" id="KW-1133">Transmembrane helix</keyword>
<dbReference type="STRING" id="1005944.SAMN05192576_0135"/>
<keyword evidence="7" id="KW-1185">Reference proteome</keyword>
<keyword evidence="3 6" id="KW-0808">Transferase</keyword>
<name>A0A1H0KZF3_9ACTN</name>
<organism evidence="6 7">
    <name type="scientific">Nocardioides szechwanensis</name>
    <dbReference type="NCBI Taxonomy" id="1005944"/>
    <lineage>
        <taxon>Bacteria</taxon>
        <taxon>Bacillati</taxon>
        <taxon>Actinomycetota</taxon>
        <taxon>Actinomycetes</taxon>
        <taxon>Propionibacteriales</taxon>
        <taxon>Nocardioidaceae</taxon>
        <taxon>Nocardioides</taxon>
    </lineage>
</organism>
<dbReference type="EMBL" id="FNIC01000011">
    <property type="protein sequence ID" value="SDO61338.1"/>
    <property type="molecule type" value="Genomic_DNA"/>
</dbReference>
<evidence type="ECO:0000256" key="1">
    <source>
        <dbReference type="ARBA" id="ARBA00006739"/>
    </source>
</evidence>
<evidence type="ECO:0000313" key="7">
    <source>
        <dbReference type="Proteomes" id="UP000199004"/>
    </source>
</evidence>
<reference evidence="6 7" key="1">
    <citation type="submission" date="2016-10" db="EMBL/GenBank/DDBJ databases">
        <authorList>
            <person name="de Groot N.N."/>
        </authorList>
    </citation>
    <scope>NUCLEOTIDE SEQUENCE [LARGE SCALE GENOMIC DNA]</scope>
    <source>
        <strain evidence="6 7">CGMCC 1.11147</strain>
    </source>
</reference>
<dbReference type="Pfam" id="PF00535">
    <property type="entry name" value="Glycos_transf_2"/>
    <property type="match status" value="1"/>
</dbReference>